<dbReference type="Gene3D" id="1.10.3290.10">
    <property type="entry name" value="Fido-like domain"/>
    <property type="match status" value="1"/>
</dbReference>
<evidence type="ECO:0000259" key="1">
    <source>
        <dbReference type="PROSITE" id="PS51459"/>
    </source>
</evidence>
<dbReference type="SUPFAM" id="SSF140931">
    <property type="entry name" value="Fic-like"/>
    <property type="match status" value="1"/>
</dbReference>
<gene>
    <name evidence="2" type="ORF">DYP60_07540</name>
</gene>
<accession>A0A372MGY2</accession>
<sequence>MYISAKEAAKKWGISERRVRILCAEGRVDGVLRSSWAWNIPSDAPKPGDGRQLRHMKNLDLRIGMMDFSKLEQARMTLQSLDDAEQFVRSYKHLVNRFVLASFAAEDLELNPQDLAVLFSQSFVPSLQFDIQVLALNIRSIMMRMLHQYGLGPVVGQSHPQMSEQRLMQLYQMLMQGLDTEGDVSYRNECVIDQNKRVTVLQQMETLFVQWDRDWTELHPVVRAVFLYGELIRIKPFGAYDGLLASLAFAQELMNGGFPPALVEKEHEDEFKAAMILTRSRGNYQNVLRMIEQVVLRESKNLQGEA</sequence>
<proteinExistence type="predicted"/>
<reference evidence="3" key="1">
    <citation type="submission" date="2018-08" db="EMBL/GenBank/DDBJ databases">
        <authorList>
            <person name="Grouzdev D.S."/>
            <person name="Krutkina M.S."/>
        </authorList>
    </citation>
    <scope>NUCLEOTIDE SEQUENCE [LARGE SCALE GENOMIC DNA]</scope>
    <source>
        <strain evidence="3">4-11</strain>
    </source>
</reference>
<evidence type="ECO:0000313" key="3">
    <source>
        <dbReference type="Proteomes" id="UP000264002"/>
    </source>
</evidence>
<comment type="caution">
    <text evidence="2">The sequence shown here is derived from an EMBL/GenBank/DDBJ whole genome shotgun (WGS) entry which is preliminary data.</text>
</comment>
<dbReference type="Proteomes" id="UP000264002">
    <property type="component" value="Unassembled WGS sequence"/>
</dbReference>
<organism evidence="2 3">
    <name type="scientific">Sphaerochaeta halotolerans</name>
    <dbReference type="NCBI Taxonomy" id="2293840"/>
    <lineage>
        <taxon>Bacteria</taxon>
        <taxon>Pseudomonadati</taxon>
        <taxon>Spirochaetota</taxon>
        <taxon>Spirochaetia</taxon>
        <taxon>Spirochaetales</taxon>
        <taxon>Sphaerochaetaceae</taxon>
        <taxon>Sphaerochaeta</taxon>
    </lineage>
</organism>
<keyword evidence="3" id="KW-1185">Reference proteome</keyword>
<dbReference type="AlphaFoldDB" id="A0A372MGY2"/>
<dbReference type="PROSITE" id="PS51459">
    <property type="entry name" value="FIDO"/>
    <property type="match status" value="1"/>
</dbReference>
<name>A0A372MGY2_9SPIR</name>
<evidence type="ECO:0000313" key="2">
    <source>
        <dbReference type="EMBL" id="RFU94703.1"/>
    </source>
</evidence>
<dbReference type="RefSeq" id="WP_117330384.1">
    <property type="nucleotide sequence ID" value="NZ_QUWK01000007.1"/>
</dbReference>
<protein>
    <recommendedName>
        <fullName evidence="1">Fido domain-containing protein</fullName>
    </recommendedName>
</protein>
<dbReference type="InterPro" id="IPR003812">
    <property type="entry name" value="Fido"/>
</dbReference>
<feature type="domain" description="Fido" evidence="1">
    <location>
        <begin position="162"/>
        <end position="293"/>
    </location>
</feature>
<dbReference type="EMBL" id="QUWK01000007">
    <property type="protein sequence ID" value="RFU94703.1"/>
    <property type="molecule type" value="Genomic_DNA"/>
</dbReference>
<reference evidence="2 3" key="2">
    <citation type="submission" date="2018-09" db="EMBL/GenBank/DDBJ databases">
        <title>Genome of Sphaerochaeta halotolerans strain 4-11.</title>
        <authorList>
            <person name="Nazina T.N."/>
            <person name="Sokolova D.S."/>
        </authorList>
    </citation>
    <scope>NUCLEOTIDE SEQUENCE [LARGE SCALE GENOMIC DNA]</scope>
    <source>
        <strain evidence="2 3">4-11</strain>
    </source>
</reference>
<dbReference type="InterPro" id="IPR036597">
    <property type="entry name" value="Fido-like_dom_sf"/>
</dbReference>